<protein>
    <submittedName>
        <fullName evidence="1">Uncharacterized protein</fullName>
    </submittedName>
</protein>
<evidence type="ECO:0000313" key="1">
    <source>
        <dbReference type="Ensembl" id="ENSANIP00000002124.1"/>
    </source>
</evidence>
<dbReference type="PANTHER" id="PTHR35256">
    <property type="entry name" value="CHROMOSOME 8 OPEN READING FRAME 48"/>
    <property type="match status" value="1"/>
</dbReference>
<sequence length="330" mass="37408">MCPCCYKQSSHFSCIIEPVTCFCFYLQYCTMMTASADSSDNYEKWQMELSQNYSSSGLDYSEDTFEPFSEEEEACWQQESEPSESYCSTENLEGSAVSDMLESMSQLAGQNHADEQSEVVDSPAIERDVMGKGSDLKNKEASIKQDKSVIKTHAEITELLDGELDALQSFCTVKISQMRQQLISKQANGGKSAKLQHGFTAKKLETSDLNCIIPDRLMNRIRLKNIRETVKQVTEAQIHQSSACPDCWKKEAELAKITFLRRKKILMESALIQEKLEEQIYSRDVLTLIGEALRSFPKPSEDPKNLWQKLKVKGRTEFGECLKSSASLER</sequence>
<keyword evidence="2" id="KW-1185">Reference proteome</keyword>
<dbReference type="Proteomes" id="UP000694541">
    <property type="component" value="Unplaced"/>
</dbReference>
<organism evidence="1 2">
    <name type="scientific">Accipiter nisus</name>
    <name type="common">Eurasian sparrowhawk</name>
    <dbReference type="NCBI Taxonomy" id="211598"/>
    <lineage>
        <taxon>Eukaryota</taxon>
        <taxon>Metazoa</taxon>
        <taxon>Chordata</taxon>
        <taxon>Craniata</taxon>
        <taxon>Vertebrata</taxon>
        <taxon>Euteleostomi</taxon>
        <taxon>Archelosauria</taxon>
        <taxon>Archosauria</taxon>
        <taxon>Dinosauria</taxon>
        <taxon>Saurischia</taxon>
        <taxon>Theropoda</taxon>
        <taxon>Coelurosauria</taxon>
        <taxon>Aves</taxon>
        <taxon>Neognathae</taxon>
        <taxon>Neoaves</taxon>
        <taxon>Telluraves</taxon>
        <taxon>Accipitrimorphae</taxon>
        <taxon>Accipitriformes</taxon>
        <taxon>Accipitridae</taxon>
        <taxon>Accipitrinae</taxon>
        <taxon>Accipiter</taxon>
    </lineage>
</organism>
<dbReference type="Pfam" id="PF15379">
    <property type="entry name" value="DUF4606"/>
    <property type="match status" value="1"/>
</dbReference>
<reference evidence="1" key="2">
    <citation type="submission" date="2025-09" db="UniProtKB">
        <authorList>
            <consortium name="Ensembl"/>
        </authorList>
    </citation>
    <scope>IDENTIFICATION</scope>
</reference>
<evidence type="ECO:0000313" key="2">
    <source>
        <dbReference type="Proteomes" id="UP000694541"/>
    </source>
</evidence>
<accession>A0A8B9M3C1</accession>
<dbReference type="PANTHER" id="PTHR35256:SF1">
    <property type="entry name" value="EXPRESSED SEQUENCE AI429214"/>
    <property type="match status" value="1"/>
</dbReference>
<dbReference type="Ensembl" id="ENSANIT00000002187.1">
    <property type="protein sequence ID" value="ENSANIP00000002124.1"/>
    <property type="gene ID" value="ENSANIG00000001495.1"/>
</dbReference>
<name>A0A8B9M3C1_9AVES</name>
<reference evidence="1" key="1">
    <citation type="submission" date="2025-08" db="UniProtKB">
        <authorList>
            <consortium name="Ensembl"/>
        </authorList>
    </citation>
    <scope>IDENTIFICATION</scope>
</reference>
<dbReference type="InterPro" id="IPR027932">
    <property type="entry name" value="DUF4606"/>
</dbReference>
<proteinExistence type="predicted"/>
<dbReference type="AlphaFoldDB" id="A0A8B9M3C1"/>